<evidence type="ECO:0000259" key="1">
    <source>
        <dbReference type="Pfam" id="PF00881"/>
    </source>
</evidence>
<dbReference type="PANTHER" id="PTHR43745:SF2">
    <property type="entry name" value="NITROREDUCTASE MJ1384-RELATED"/>
    <property type="match status" value="1"/>
</dbReference>
<dbReference type="InterPro" id="IPR029479">
    <property type="entry name" value="Nitroreductase"/>
</dbReference>
<accession>A0ABT1NG46</accession>
<feature type="domain" description="Nitroreductase" evidence="1">
    <location>
        <begin position="66"/>
        <end position="258"/>
    </location>
</feature>
<dbReference type="EMBL" id="JAJEKE010000010">
    <property type="protein sequence ID" value="MCQ1530243.1"/>
    <property type="molecule type" value="Genomic_DNA"/>
</dbReference>
<evidence type="ECO:0000313" key="2">
    <source>
        <dbReference type="EMBL" id="MCQ1530243.1"/>
    </source>
</evidence>
<dbReference type="InterPro" id="IPR052544">
    <property type="entry name" value="Bacteriocin_Proc_Enz"/>
</dbReference>
<keyword evidence="3" id="KW-1185">Reference proteome</keyword>
<gene>
    <name evidence="2" type="ORF">LJD61_11870</name>
</gene>
<organism evidence="2 3">
    <name type="scientific">Lutispora saccharofermentans</name>
    <dbReference type="NCBI Taxonomy" id="3024236"/>
    <lineage>
        <taxon>Bacteria</taxon>
        <taxon>Bacillati</taxon>
        <taxon>Bacillota</taxon>
        <taxon>Clostridia</taxon>
        <taxon>Lutisporales</taxon>
        <taxon>Lutisporaceae</taxon>
        <taxon>Lutispora</taxon>
    </lineage>
</organism>
<dbReference type="InterPro" id="IPR020051">
    <property type="entry name" value="SagB-type_dehydrogenase"/>
</dbReference>
<evidence type="ECO:0000313" key="3">
    <source>
        <dbReference type="Proteomes" id="UP001651880"/>
    </source>
</evidence>
<reference evidence="2 3" key="1">
    <citation type="submission" date="2021-10" db="EMBL/GenBank/DDBJ databases">
        <title>Lutispora strain m25 sp. nov., a thermophilic, non-spore-forming bacterium isolated from a lab-scale methanogenic bioreactor digesting anaerobic sludge.</title>
        <authorList>
            <person name="El Houari A."/>
            <person name="Mcdonald J."/>
        </authorList>
    </citation>
    <scope>NUCLEOTIDE SEQUENCE [LARGE SCALE GENOMIC DNA]</scope>
    <source>
        <strain evidence="3">m25</strain>
    </source>
</reference>
<comment type="caution">
    <text evidence="2">The sequence shown here is derived from an EMBL/GenBank/DDBJ whole genome shotgun (WGS) entry which is preliminary data.</text>
</comment>
<dbReference type="NCBIfam" id="TIGR03605">
    <property type="entry name" value="antibiot_sagB"/>
    <property type="match status" value="1"/>
</dbReference>
<dbReference type="InterPro" id="IPR000415">
    <property type="entry name" value="Nitroreductase-like"/>
</dbReference>
<dbReference type="PANTHER" id="PTHR43745">
    <property type="entry name" value="NITROREDUCTASE MJ1384-RELATED"/>
    <property type="match status" value="1"/>
</dbReference>
<sequence>MDSFNDNRTFMKSGFDLPEREFVSDQERGMPPPPLGKTIDNNLKIIELPAVDKNIIQNSDLYSCLDNRRSRRNYTDGPITLEELSVLLWSTQGVQRIIPAYKNTGHITLRPVPSAGGRHTYETYLAVNNVTGLEKGIYIYLPLEHKLAFWNSVDDLQDKLAYAYGGENYQDEAKWFGRAPVIFLWSCIPYRGEWRYHCEAHRLMLIDIGHVCQNLYLACEGIGCGTCAIGAYVQKAFDELLLLDGQDEYVVYISAVGKLERKDTP</sequence>
<protein>
    <submittedName>
        <fullName evidence="2">SagB/ThcOx family dehydrogenase</fullName>
    </submittedName>
</protein>
<dbReference type="RefSeq" id="WP_255227762.1">
    <property type="nucleotide sequence ID" value="NZ_JAJEKE010000010.1"/>
</dbReference>
<dbReference type="Proteomes" id="UP001651880">
    <property type="component" value="Unassembled WGS sequence"/>
</dbReference>
<name>A0ABT1NG46_9FIRM</name>
<dbReference type="Pfam" id="PF00881">
    <property type="entry name" value="Nitroreductase"/>
    <property type="match status" value="1"/>
</dbReference>
<dbReference type="SUPFAM" id="SSF55469">
    <property type="entry name" value="FMN-dependent nitroreductase-like"/>
    <property type="match status" value="1"/>
</dbReference>
<proteinExistence type="predicted"/>
<dbReference type="CDD" id="cd02142">
    <property type="entry name" value="McbC_SagB-like_oxidoreductase"/>
    <property type="match status" value="1"/>
</dbReference>
<dbReference type="Gene3D" id="3.40.109.10">
    <property type="entry name" value="NADH Oxidase"/>
    <property type="match status" value="1"/>
</dbReference>